<dbReference type="PANTHER" id="PTHR11059:SF0">
    <property type="entry name" value="DNA REPAIR PROTEIN RECN"/>
    <property type="match status" value="1"/>
</dbReference>
<dbReference type="Pfam" id="PF02463">
    <property type="entry name" value="SMC_N"/>
    <property type="match status" value="1"/>
</dbReference>
<keyword evidence="4" id="KW-0547">Nucleotide-binding</keyword>
<evidence type="ECO:0000256" key="7">
    <source>
        <dbReference type="ARBA" id="ARBA00023204"/>
    </source>
</evidence>
<dbReference type="PANTHER" id="PTHR11059">
    <property type="entry name" value="DNA REPAIR PROTEIN RECN"/>
    <property type="match status" value="1"/>
</dbReference>
<dbReference type="EMBL" id="CP056775">
    <property type="protein sequence ID" value="QRR01568.1"/>
    <property type="molecule type" value="Genomic_DNA"/>
</dbReference>
<keyword evidence="7 9" id="KW-0234">DNA repair</keyword>
<evidence type="ECO:0000313" key="13">
    <source>
        <dbReference type="Proteomes" id="UP000612680"/>
    </source>
</evidence>
<proteinExistence type="inferred from homology"/>
<evidence type="ECO:0000256" key="4">
    <source>
        <dbReference type="ARBA" id="ARBA00022741"/>
    </source>
</evidence>
<evidence type="ECO:0000256" key="8">
    <source>
        <dbReference type="ARBA" id="ARBA00033408"/>
    </source>
</evidence>
<dbReference type="RefSeq" id="WP_204664051.1">
    <property type="nucleotide sequence ID" value="NZ_CP056775.1"/>
</dbReference>
<evidence type="ECO:0000256" key="3">
    <source>
        <dbReference type="ARBA" id="ARBA00021315"/>
    </source>
</evidence>
<dbReference type="SUPFAM" id="SSF52540">
    <property type="entry name" value="P-loop containing nucleoside triphosphate hydrolases"/>
    <property type="match status" value="2"/>
</dbReference>
<keyword evidence="10" id="KW-0175">Coiled coil</keyword>
<dbReference type="InterPro" id="IPR004604">
    <property type="entry name" value="DNA_recomb/repair_RecN"/>
</dbReference>
<evidence type="ECO:0000256" key="5">
    <source>
        <dbReference type="ARBA" id="ARBA00022763"/>
    </source>
</evidence>
<evidence type="ECO:0000256" key="6">
    <source>
        <dbReference type="ARBA" id="ARBA00022840"/>
    </source>
</evidence>
<accession>A0ABX7I6U8</accession>
<feature type="coiled-coil region" evidence="10">
    <location>
        <begin position="155"/>
        <end position="226"/>
    </location>
</feature>
<dbReference type="CDD" id="cd03241">
    <property type="entry name" value="ABC_RecN"/>
    <property type="match status" value="2"/>
</dbReference>
<organism evidence="12 13">
    <name type="scientific">Dyadobacter sandarakinus</name>
    <dbReference type="NCBI Taxonomy" id="2747268"/>
    <lineage>
        <taxon>Bacteria</taxon>
        <taxon>Pseudomonadati</taxon>
        <taxon>Bacteroidota</taxon>
        <taxon>Cytophagia</taxon>
        <taxon>Cytophagales</taxon>
        <taxon>Spirosomataceae</taxon>
        <taxon>Dyadobacter</taxon>
    </lineage>
</organism>
<dbReference type="Gene3D" id="3.40.50.300">
    <property type="entry name" value="P-loop containing nucleotide triphosphate hydrolases"/>
    <property type="match status" value="2"/>
</dbReference>
<evidence type="ECO:0000256" key="10">
    <source>
        <dbReference type="SAM" id="Coils"/>
    </source>
</evidence>
<keyword evidence="5 9" id="KW-0227">DNA damage</keyword>
<sequence length="551" mass="61185">MLSNLLIKNYALIKHLEMSPDPGLNIITGETGAGKSIMLGAIGLLLGNRADVKALYDKSEKCVIEGYFDLSGYDLGASFEDENLDFTSECIIRREISAQGKSRAFINDTPVNLDTLKRVGGQLLDIHSQHDSVMLGNNEFQLQVVDTFAGNGELVRSYSEKYRKYQDAAKAFEQLKSRAHQLRKESDYDTFLYQELSNANLRSGEQEQLEQELTLLENAVEIKERLQLAHAYLDSPENAILELLKSSVSALGQAARLVPSYDALRERAQSALIELRDLADEIDQTNHAVDVDPARADIVQERLNAIYTLLKKHQASAVEELIAIQEQLEEKIGIVLNLDEELAKAEKAALSAREAMLKSAANLSRKRHQVTAAIEKQILERLIELGIPNASLSVHITEIAPSSHGIDSVSLLFSANKGIAPQELKFIASGGEFSRLMMVIKYILADKRQLPTIIFDEIDTGVSGEIAKKMGKMMQNMSGKHQIIAITHLHQIASNGTAHYFVYKDHSSDKTVSNIRKLTIEERVQEIAQMIGGHNPSQAVLTNAREMILKE</sequence>
<dbReference type="InterPro" id="IPR027417">
    <property type="entry name" value="P-loop_NTPase"/>
</dbReference>
<name>A0ABX7I6U8_9BACT</name>
<evidence type="ECO:0000256" key="2">
    <source>
        <dbReference type="ARBA" id="ARBA00009441"/>
    </source>
</evidence>
<dbReference type="Proteomes" id="UP000612680">
    <property type="component" value="Chromosome"/>
</dbReference>
<feature type="domain" description="RecF/RecN/SMC N-terminal" evidence="11">
    <location>
        <begin position="2"/>
        <end position="506"/>
    </location>
</feature>
<feature type="coiled-coil region" evidence="10">
    <location>
        <begin position="261"/>
        <end position="288"/>
    </location>
</feature>
<comment type="similarity">
    <text evidence="2 9">Belongs to the RecN family.</text>
</comment>
<evidence type="ECO:0000259" key="11">
    <source>
        <dbReference type="Pfam" id="PF02463"/>
    </source>
</evidence>
<reference evidence="12 13" key="1">
    <citation type="submission" date="2020-06" db="EMBL/GenBank/DDBJ databases">
        <title>Dyadobacter sandarakinus sp. nov., isolated from the soil of the Arctic Yellow River Station.</title>
        <authorList>
            <person name="Zhang Y."/>
            <person name="Peng F."/>
        </authorList>
    </citation>
    <scope>NUCLEOTIDE SEQUENCE [LARGE SCALE GENOMIC DNA]</scope>
    <source>
        <strain evidence="12 13">Q3-56</strain>
    </source>
</reference>
<keyword evidence="6" id="KW-0067">ATP-binding</keyword>
<protein>
    <recommendedName>
        <fullName evidence="3 9">DNA repair protein RecN</fullName>
    </recommendedName>
    <alternativeName>
        <fullName evidence="8 9">Recombination protein N</fullName>
    </alternativeName>
</protein>
<evidence type="ECO:0000256" key="9">
    <source>
        <dbReference type="PIRNR" id="PIRNR003128"/>
    </source>
</evidence>
<comment type="function">
    <text evidence="1 9">May be involved in recombinational repair of damaged DNA.</text>
</comment>
<keyword evidence="13" id="KW-1185">Reference proteome</keyword>
<evidence type="ECO:0000313" key="12">
    <source>
        <dbReference type="EMBL" id="QRR01568.1"/>
    </source>
</evidence>
<evidence type="ECO:0000256" key="1">
    <source>
        <dbReference type="ARBA" id="ARBA00003618"/>
    </source>
</evidence>
<dbReference type="PIRSF" id="PIRSF003128">
    <property type="entry name" value="RecN"/>
    <property type="match status" value="1"/>
</dbReference>
<gene>
    <name evidence="12" type="primary">recN</name>
    <name evidence="12" type="ORF">HWI92_11950</name>
</gene>
<dbReference type="InterPro" id="IPR003395">
    <property type="entry name" value="RecF/RecN/SMC_N"/>
</dbReference>
<dbReference type="NCBIfam" id="TIGR00634">
    <property type="entry name" value="recN"/>
    <property type="match status" value="1"/>
</dbReference>